<gene>
    <name evidence="5" type="ORF">H9Y04_29305</name>
</gene>
<evidence type="ECO:0000256" key="1">
    <source>
        <dbReference type="ARBA" id="ARBA00023015"/>
    </source>
</evidence>
<dbReference type="InterPro" id="IPR036388">
    <property type="entry name" value="WH-like_DNA-bd_sf"/>
</dbReference>
<dbReference type="PROSITE" id="PS50949">
    <property type="entry name" value="HTH_GNTR"/>
    <property type="match status" value="1"/>
</dbReference>
<dbReference type="Pfam" id="PF00392">
    <property type="entry name" value="GntR"/>
    <property type="match status" value="1"/>
</dbReference>
<dbReference type="SUPFAM" id="SSF46785">
    <property type="entry name" value="Winged helix' DNA-binding domain"/>
    <property type="match status" value="1"/>
</dbReference>
<evidence type="ECO:0000313" key="6">
    <source>
        <dbReference type="Proteomes" id="UP000642284"/>
    </source>
</evidence>
<dbReference type="EMBL" id="JACTVJ010000014">
    <property type="protein sequence ID" value="MBC9716637.1"/>
    <property type="molecule type" value="Genomic_DNA"/>
</dbReference>
<reference evidence="5 6" key="1">
    <citation type="submission" date="2020-08" db="EMBL/GenBank/DDBJ databases">
        <title>Genemic of Streptomyces polyaspartic.</title>
        <authorList>
            <person name="Liu W."/>
        </authorList>
    </citation>
    <scope>NUCLEOTIDE SEQUENCE [LARGE SCALE GENOMIC DNA]</scope>
    <source>
        <strain evidence="5 6">TRM66268-LWL</strain>
    </source>
</reference>
<dbReference type="PRINTS" id="PR00035">
    <property type="entry name" value="HTHGNTR"/>
</dbReference>
<sequence length="353" mass="38917">MVVPPSGWEELLGLTSASFSGLGGSWLLVSPSFFPWFLGRNNCRQLKGSCNLLVVTQAQESVTVNGRKPSHQEIAEILRSRIRNGELQPGSRLPTQGRLAEEFGVERGTVRLALKMLQDDGLLKNVTKGAPPQIAPQTAPPTLTGPQPTMVGLGPQLVRAFGQRHVRVDALSLTSETLMIALGEPLRRVHEGSLRPESIEVRLLLPSRDIDLAFPVPVEGDSEAVHKRWLDQRNAQGQVLKHNLLALRSTHEIDVRVTFKALPFTPPVKLYLLNGTEALFAYYMIMRREDHVGSGSEMTELFDVLGARSLLFSFEKPAAGEPGTGGKDWSFVQESQRWFDALWNTIAGDLTLS</sequence>
<accession>A0ABR7SPW9</accession>
<protein>
    <submittedName>
        <fullName evidence="5">GntR family transcriptional regulator</fullName>
    </submittedName>
</protein>
<dbReference type="PANTHER" id="PTHR44846">
    <property type="entry name" value="MANNOSYL-D-GLYCERATE TRANSPORT/METABOLISM SYSTEM REPRESSOR MNGR-RELATED"/>
    <property type="match status" value="1"/>
</dbReference>
<keyword evidence="3" id="KW-0804">Transcription</keyword>
<dbReference type="InterPro" id="IPR036390">
    <property type="entry name" value="WH_DNA-bd_sf"/>
</dbReference>
<proteinExistence type="predicted"/>
<dbReference type="PANTHER" id="PTHR44846:SF17">
    <property type="entry name" value="GNTR-FAMILY TRANSCRIPTIONAL REGULATOR"/>
    <property type="match status" value="1"/>
</dbReference>
<evidence type="ECO:0000256" key="2">
    <source>
        <dbReference type="ARBA" id="ARBA00023125"/>
    </source>
</evidence>
<evidence type="ECO:0000256" key="3">
    <source>
        <dbReference type="ARBA" id="ARBA00023163"/>
    </source>
</evidence>
<keyword evidence="1" id="KW-0805">Transcription regulation</keyword>
<keyword evidence="2" id="KW-0238">DNA-binding</keyword>
<dbReference type="InterPro" id="IPR050679">
    <property type="entry name" value="Bact_HTH_transcr_reg"/>
</dbReference>
<feature type="domain" description="HTH gntR-type" evidence="4">
    <location>
        <begin position="68"/>
        <end position="137"/>
    </location>
</feature>
<comment type="caution">
    <text evidence="5">The sequence shown here is derived from an EMBL/GenBank/DDBJ whole genome shotgun (WGS) entry which is preliminary data.</text>
</comment>
<keyword evidence="6" id="KW-1185">Reference proteome</keyword>
<organism evidence="5 6">
    <name type="scientific">Streptomyces polyasparticus</name>
    <dbReference type="NCBI Taxonomy" id="2767826"/>
    <lineage>
        <taxon>Bacteria</taxon>
        <taxon>Bacillati</taxon>
        <taxon>Actinomycetota</taxon>
        <taxon>Actinomycetes</taxon>
        <taxon>Kitasatosporales</taxon>
        <taxon>Streptomycetaceae</taxon>
        <taxon>Streptomyces</taxon>
    </lineage>
</organism>
<name>A0ABR7SPW9_9ACTN</name>
<evidence type="ECO:0000313" key="5">
    <source>
        <dbReference type="EMBL" id="MBC9716637.1"/>
    </source>
</evidence>
<dbReference type="Gene3D" id="1.10.10.10">
    <property type="entry name" value="Winged helix-like DNA-binding domain superfamily/Winged helix DNA-binding domain"/>
    <property type="match status" value="1"/>
</dbReference>
<evidence type="ECO:0000259" key="4">
    <source>
        <dbReference type="PROSITE" id="PS50949"/>
    </source>
</evidence>
<dbReference type="CDD" id="cd07377">
    <property type="entry name" value="WHTH_GntR"/>
    <property type="match status" value="1"/>
</dbReference>
<dbReference type="InterPro" id="IPR000524">
    <property type="entry name" value="Tscrpt_reg_HTH_GntR"/>
</dbReference>
<dbReference type="SMART" id="SM00345">
    <property type="entry name" value="HTH_GNTR"/>
    <property type="match status" value="1"/>
</dbReference>
<dbReference type="Proteomes" id="UP000642284">
    <property type="component" value="Unassembled WGS sequence"/>
</dbReference>